<dbReference type="EMBL" id="AAZO01002438">
    <property type="status" value="NOT_ANNOTATED_CDS"/>
    <property type="molecule type" value="Genomic_DNA"/>
</dbReference>
<name>E0VHI5_PEDHC</name>
<gene>
    <name evidence="2" type="primary">8237414</name>
    <name evidence="1" type="ORF">Phum_PHUM211480</name>
</gene>
<reference evidence="1" key="2">
    <citation type="submission" date="2007-04" db="EMBL/GenBank/DDBJ databases">
        <title>The genome of the human body louse.</title>
        <authorList>
            <consortium name="The Human Body Louse Genome Consortium"/>
            <person name="Kirkness E."/>
            <person name="Walenz B."/>
            <person name="Hass B."/>
            <person name="Bruggner R."/>
            <person name="Strausberg R."/>
        </authorList>
    </citation>
    <scope>NUCLEOTIDE SEQUENCE</scope>
    <source>
        <strain evidence="1">USDA</strain>
    </source>
</reference>
<dbReference type="AlphaFoldDB" id="E0VHI5"/>
<evidence type="ECO:0000313" key="1">
    <source>
        <dbReference type="EMBL" id="EEB12871.1"/>
    </source>
</evidence>
<evidence type="ECO:0000313" key="3">
    <source>
        <dbReference type="Proteomes" id="UP000009046"/>
    </source>
</evidence>
<reference evidence="2" key="3">
    <citation type="submission" date="2020-05" db="UniProtKB">
        <authorList>
            <consortium name="EnsemblMetazoa"/>
        </authorList>
    </citation>
    <scope>IDENTIFICATION</scope>
    <source>
        <strain evidence="2">USDA</strain>
    </source>
</reference>
<dbReference type="EnsemblMetazoa" id="PHUM211480-RA">
    <property type="protein sequence ID" value="PHUM211480-PA"/>
    <property type="gene ID" value="PHUM211480"/>
</dbReference>
<sequence>MIIENYCQIVKENFQPSGKIEKILFDDKGTSNSNSILLGSQYSNLVLSKPCYQKLIQDYDLNTLDNPLNHLTIDGVSKIIVKGGKRDVKVPFLSVLVSSISEKQKGTLKLMDPTSVVNAVIQRDFWEEIKGDVKVNSAFALTQV</sequence>
<reference evidence="1" key="1">
    <citation type="submission" date="2007-04" db="EMBL/GenBank/DDBJ databases">
        <title>Annotation of Pediculus humanus corporis strain USDA.</title>
        <authorList>
            <person name="Kirkness E."/>
            <person name="Hannick L."/>
            <person name="Hass B."/>
            <person name="Bruggner R."/>
            <person name="Lawson D."/>
            <person name="Bidwell S."/>
            <person name="Joardar V."/>
            <person name="Caler E."/>
            <person name="Walenz B."/>
            <person name="Inman J."/>
            <person name="Schobel S."/>
            <person name="Galinsky K."/>
            <person name="Amedeo P."/>
            <person name="Strausberg R."/>
        </authorList>
    </citation>
    <scope>NUCLEOTIDE SEQUENCE</scope>
    <source>
        <strain evidence="1">USDA</strain>
    </source>
</reference>
<dbReference type="CTD" id="8237414"/>
<dbReference type="RefSeq" id="XP_002425609.1">
    <property type="nucleotide sequence ID" value="XM_002425564.1"/>
</dbReference>
<accession>E0VHI5</accession>
<protein>
    <submittedName>
        <fullName evidence="1 2">Uncharacterized protein</fullName>
    </submittedName>
</protein>
<dbReference type="InParanoid" id="E0VHI5"/>
<evidence type="ECO:0000313" key="2">
    <source>
        <dbReference type="EnsemblMetazoa" id="PHUM211480-PA"/>
    </source>
</evidence>
<dbReference type="VEuPathDB" id="VectorBase:PHUM211480"/>
<proteinExistence type="predicted"/>
<dbReference type="EMBL" id="DS235171">
    <property type="protein sequence ID" value="EEB12871.1"/>
    <property type="molecule type" value="Genomic_DNA"/>
</dbReference>
<dbReference type="KEGG" id="phu:Phum_PHUM211480"/>
<dbReference type="HOGENOM" id="CLU_1798760_0_0_1"/>
<dbReference type="Proteomes" id="UP000009046">
    <property type="component" value="Unassembled WGS sequence"/>
</dbReference>
<keyword evidence="3" id="KW-1185">Reference proteome</keyword>
<dbReference type="GeneID" id="8237414"/>
<organism>
    <name type="scientific">Pediculus humanus subsp. corporis</name>
    <name type="common">Body louse</name>
    <dbReference type="NCBI Taxonomy" id="121224"/>
    <lineage>
        <taxon>Eukaryota</taxon>
        <taxon>Metazoa</taxon>
        <taxon>Ecdysozoa</taxon>
        <taxon>Arthropoda</taxon>
        <taxon>Hexapoda</taxon>
        <taxon>Insecta</taxon>
        <taxon>Pterygota</taxon>
        <taxon>Neoptera</taxon>
        <taxon>Paraneoptera</taxon>
        <taxon>Psocodea</taxon>
        <taxon>Troctomorpha</taxon>
        <taxon>Phthiraptera</taxon>
        <taxon>Anoplura</taxon>
        <taxon>Pediculidae</taxon>
        <taxon>Pediculus</taxon>
    </lineage>
</organism>